<evidence type="ECO:0000256" key="3">
    <source>
        <dbReference type="ARBA" id="ARBA00022679"/>
    </source>
</evidence>
<dbReference type="GO" id="GO:0005829">
    <property type="term" value="C:cytosol"/>
    <property type="evidence" value="ECO:0007669"/>
    <property type="project" value="TreeGrafter"/>
</dbReference>
<dbReference type="InterPro" id="IPR016036">
    <property type="entry name" value="Malonyl_transacylase_ACP-bd"/>
</dbReference>
<feature type="domain" description="Malonyl-CoA:ACP transacylase (MAT)" evidence="8">
    <location>
        <begin position="6"/>
        <end position="297"/>
    </location>
</feature>
<dbReference type="GO" id="GO:0004314">
    <property type="term" value="F:[acyl-carrier-protein] S-malonyltransferase activity"/>
    <property type="evidence" value="ECO:0007669"/>
    <property type="project" value="UniProtKB-EC"/>
</dbReference>
<evidence type="ECO:0000256" key="5">
    <source>
        <dbReference type="ARBA" id="ARBA00048462"/>
    </source>
</evidence>
<dbReference type="PIRSF" id="PIRSF000446">
    <property type="entry name" value="Mct"/>
    <property type="match status" value="1"/>
</dbReference>
<dbReference type="FunFam" id="3.30.70.250:FF:000001">
    <property type="entry name" value="Malonyl CoA-acyl carrier protein transacylase"/>
    <property type="match status" value="1"/>
</dbReference>
<dbReference type="PANTHER" id="PTHR42681">
    <property type="entry name" value="MALONYL-COA-ACYL CARRIER PROTEIN TRANSACYLASE, MITOCHONDRIAL"/>
    <property type="match status" value="1"/>
</dbReference>
<protein>
    <recommendedName>
        <fullName evidence="2 6">Malonyl CoA-acyl carrier protein transacylase</fullName>
        <ecNumber evidence="1 6">2.3.1.39</ecNumber>
    </recommendedName>
</protein>
<dbReference type="SMART" id="SM00827">
    <property type="entry name" value="PKS_AT"/>
    <property type="match status" value="1"/>
</dbReference>
<dbReference type="RefSeq" id="WP_160628771.1">
    <property type="nucleotide sequence ID" value="NZ_CP047593.1"/>
</dbReference>
<sequence length="300" mass="31362">MKRAILFPGQGSQSVGMGRDLYDAIPECKTLFDKANDVLGYDIAAICFDGPEDELKKSHNTQPAIFTVSAAAFEAMKIKKPTEFDFAAGHSLGEWGALYAAGVISFEDTLNVLKARGEFIQAACDANPGGMLAVIGLDGEPLEKIAAEAGVTMANINSPGQTVLSGTAEAIEKAAEACKEAGAKRALPLPVAGAFHSPLMQPAADQMAEMLADIEFSEPVMPVLSNVTGAPHESAAAIRANMVAQITGSVRWVECMQYLSAQGVTEAVECGPGKVLAGLMKRIDRNVAVSCIGTLADLDS</sequence>
<dbReference type="EC" id="2.3.1.39" evidence="1 6"/>
<feature type="active site" evidence="7">
    <location>
        <position position="91"/>
    </location>
</feature>
<proteinExistence type="inferred from homology"/>
<comment type="similarity">
    <text evidence="6">Belongs to the fabD family.</text>
</comment>
<keyword evidence="3 6" id="KW-0808">Transferase</keyword>
<evidence type="ECO:0000256" key="2">
    <source>
        <dbReference type="ARBA" id="ARBA00018953"/>
    </source>
</evidence>
<evidence type="ECO:0000313" key="10">
    <source>
        <dbReference type="Proteomes" id="UP000464954"/>
    </source>
</evidence>
<dbReference type="Gene3D" id="3.40.366.10">
    <property type="entry name" value="Malonyl-Coenzyme A Acyl Carrier Protein, domain 2"/>
    <property type="match status" value="1"/>
</dbReference>
<reference evidence="9 10" key="1">
    <citation type="submission" date="2020-01" db="EMBL/GenBank/DDBJ databases">
        <title>Ponticoccus aerotolerans gen. nov., sp. nov., an anaerobic bacterium and proposal of Ponticoccusceae fam. nov., Ponticoccusles ord. nov. and Ponticoccuse classis nov. in the phylum Kiritimatiellaeota.</title>
        <authorList>
            <person name="Zhou L.Y."/>
            <person name="Du Z.J."/>
        </authorList>
    </citation>
    <scope>NUCLEOTIDE SEQUENCE [LARGE SCALE GENOMIC DNA]</scope>
    <source>
        <strain evidence="9 10">S-5007</strain>
    </source>
</reference>
<dbReference type="SUPFAM" id="SSF52151">
    <property type="entry name" value="FabD/lysophospholipase-like"/>
    <property type="match status" value="1"/>
</dbReference>
<dbReference type="AlphaFoldDB" id="A0A6P1M416"/>
<dbReference type="GO" id="GO:0006633">
    <property type="term" value="P:fatty acid biosynthetic process"/>
    <property type="evidence" value="ECO:0007669"/>
    <property type="project" value="TreeGrafter"/>
</dbReference>
<keyword evidence="4 6" id="KW-0012">Acyltransferase</keyword>
<dbReference type="InterPro" id="IPR024925">
    <property type="entry name" value="Malonyl_CoA-ACP_transAc"/>
</dbReference>
<evidence type="ECO:0000256" key="6">
    <source>
        <dbReference type="PIRNR" id="PIRNR000446"/>
    </source>
</evidence>
<keyword evidence="10" id="KW-1185">Reference proteome</keyword>
<evidence type="ECO:0000313" key="9">
    <source>
        <dbReference type="EMBL" id="QHI69589.1"/>
    </source>
</evidence>
<dbReference type="SUPFAM" id="SSF55048">
    <property type="entry name" value="Probable ACP-binding domain of malonyl-CoA ACP transacylase"/>
    <property type="match status" value="1"/>
</dbReference>
<accession>A0A6P1M416</accession>
<organism evidence="9 10">
    <name type="scientific">Tichowtungia aerotolerans</name>
    <dbReference type="NCBI Taxonomy" id="2697043"/>
    <lineage>
        <taxon>Bacteria</taxon>
        <taxon>Pseudomonadati</taxon>
        <taxon>Kiritimatiellota</taxon>
        <taxon>Tichowtungiia</taxon>
        <taxon>Tichowtungiales</taxon>
        <taxon>Tichowtungiaceae</taxon>
        <taxon>Tichowtungia</taxon>
    </lineage>
</organism>
<dbReference type="InterPro" id="IPR016035">
    <property type="entry name" value="Acyl_Trfase/lysoPLipase"/>
</dbReference>
<evidence type="ECO:0000256" key="1">
    <source>
        <dbReference type="ARBA" id="ARBA00013258"/>
    </source>
</evidence>
<dbReference type="NCBIfam" id="TIGR00128">
    <property type="entry name" value="fabD"/>
    <property type="match status" value="1"/>
</dbReference>
<dbReference type="EMBL" id="CP047593">
    <property type="protein sequence ID" value="QHI69589.1"/>
    <property type="molecule type" value="Genomic_DNA"/>
</dbReference>
<dbReference type="InterPro" id="IPR004410">
    <property type="entry name" value="Malonyl_CoA-ACP_transAc_FabD"/>
</dbReference>
<evidence type="ECO:0000256" key="7">
    <source>
        <dbReference type="PIRSR" id="PIRSR000446-1"/>
    </source>
</evidence>
<dbReference type="InterPro" id="IPR001227">
    <property type="entry name" value="Ac_transferase_dom_sf"/>
</dbReference>
<dbReference type="Pfam" id="PF00698">
    <property type="entry name" value="Acyl_transf_1"/>
    <property type="match status" value="1"/>
</dbReference>
<comment type="catalytic activity">
    <reaction evidence="5 6">
        <text>holo-[ACP] + malonyl-CoA = malonyl-[ACP] + CoA</text>
        <dbReference type="Rhea" id="RHEA:41792"/>
        <dbReference type="Rhea" id="RHEA-COMP:9623"/>
        <dbReference type="Rhea" id="RHEA-COMP:9685"/>
        <dbReference type="ChEBI" id="CHEBI:57287"/>
        <dbReference type="ChEBI" id="CHEBI:57384"/>
        <dbReference type="ChEBI" id="CHEBI:64479"/>
        <dbReference type="ChEBI" id="CHEBI:78449"/>
        <dbReference type="EC" id="2.3.1.39"/>
    </reaction>
</comment>
<feature type="active site" evidence="7">
    <location>
        <position position="196"/>
    </location>
</feature>
<gene>
    <name evidence="9" type="primary">fabD</name>
    <name evidence="9" type="ORF">GT409_09010</name>
</gene>
<evidence type="ECO:0000256" key="4">
    <source>
        <dbReference type="ARBA" id="ARBA00023315"/>
    </source>
</evidence>
<dbReference type="KEGG" id="taer:GT409_09010"/>
<dbReference type="Proteomes" id="UP000464954">
    <property type="component" value="Chromosome"/>
</dbReference>
<name>A0A6P1M416_9BACT</name>
<dbReference type="Gene3D" id="3.30.70.250">
    <property type="entry name" value="Malonyl-CoA ACP transacylase, ACP-binding"/>
    <property type="match status" value="1"/>
</dbReference>
<dbReference type="PANTHER" id="PTHR42681:SF1">
    <property type="entry name" value="MALONYL-COA-ACYL CARRIER PROTEIN TRANSACYLASE, MITOCHONDRIAL"/>
    <property type="match status" value="1"/>
</dbReference>
<evidence type="ECO:0000259" key="8">
    <source>
        <dbReference type="SMART" id="SM00827"/>
    </source>
</evidence>
<dbReference type="InterPro" id="IPR050858">
    <property type="entry name" value="Mal-CoA-ACP_Trans/PKS_FabD"/>
</dbReference>
<dbReference type="InterPro" id="IPR014043">
    <property type="entry name" value="Acyl_transferase_dom"/>
</dbReference>